<dbReference type="PANTHER" id="PTHR14226:SF76">
    <property type="entry name" value="NTE FAMILY PROTEIN RSSA"/>
    <property type="match status" value="1"/>
</dbReference>
<sequence length="270" mass="28999">MTKKIGLALGGGAGLGWAHIGVINCLSDHNIHPDYIAGTSIGAIVGACLAAGKMKEVELVARKMTVKELLALGQFGFRKGAFLGTEKIERELRGHLGEMNFDSLETSFSAIAADLYTSERVELTEGDVVSAVLASAAVPGVFPPVKLGENTLIDGGVVDPLPCESLHRMGAEYIIAVDLQGDYTGRLSKLGLTKETPVRAKAMKTARASLFIMMKQIGQERLQRFPADLVITPKVGHVEMADFTKAEELIQLGYEETEKQIFSLIKIAAE</sequence>
<evidence type="ECO:0000313" key="7">
    <source>
        <dbReference type="Proteomes" id="UP001268683"/>
    </source>
</evidence>
<dbReference type="InterPro" id="IPR016035">
    <property type="entry name" value="Acyl_Trfase/lysoPLipase"/>
</dbReference>
<dbReference type="Pfam" id="PF01734">
    <property type="entry name" value="Patatin"/>
    <property type="match status" value="1"/>
</dbReference>
<feature type="active site" description="Nucleophile" evidence="4">
    <location>
        <position position="40"/>
    </location>
</feature>
<keyword evidence="3 4" id="KW-0443">Lipid metabolism</keyword>
<evidence type="ECO:0000256" key="2">
    <source>
        <dbReference type="ARBA" id="ARBA00022963"/>
    </source>
</evidence>
<keyword evidence="1 4" id="KW-0378">Hydrolase</keyword>
<accession>A0AA52EHB3</accession>
<dbReference type="KEGG" id="tmk:QGN29_12195"/>
<feature type="domain" description="PNPLA" evidence="5">
    <location>
        <begin position="7"/>
        <end position="167"/>
    </location>
</feature>
<keyword evidence="2 4" id="KW-0442">Lipid degradation</keyword>
<feature type="short sequence motif" description="GXSXG" evidence="4">
    <location>
        <begin position="38"/>
        <end position="42"/>
    </location>
</feature>
<dbReference type="SUPFAM" id="SSF52151">
    <property type="entry name" value="FabD/lysophospholipase-like"/>
    <property type="match status" value="1"/>
</dbReference>
<dbReference type="PANTHER" id="PTHR14226">
    <property type="entry name" value="NEUROPATHY TARGET ESTERASE/SWISS CHEESE D.MELANOGASTER"/>
    <property type="match status" value="1"/>
</dbReference>
<evidence type="ECO:0000259" key="5">
    <source>
        <dbReference type="PROSITE" id="PS51635"/>
    </source>
</evidence>
<feature type="short sequence motif" description="DGA/G" evidence="4">
    <location>
        <begin position="154"/>
        <end position="156"/>
    </location>
</feature>
<dbReference type="AlphaFoldDB" id="A0AA52EHB3"/>
<keyword evidence="7" id="KW-1185">Reference proteome</keyword>
<comment type="caution">
    <text evidence="4">Lacks conserved residue(s) required for the propagation of feature annotation.</text>
</comment>
<dbReference type="Gene3D" id="3.40.1090.10">
    <property type="entry name" value="Cytosolic phospholipase A2 catalytic domain"/>
    <property type="match status" value="2"/>
</dbReference>
<dbReference type="InterPro" id="IPR002641">
    <property type="entry name" value="PNPLA_dom"/>
</dbReference>
<evidence type="ECO:0000256" key="3">
    <source>
        <dbReference type="ARBA" id="ARBA00023098"/>
    </source>
</evidence>
<dbReference type="PROSITE" id="PS51635">
    <property type="entry name" value="PNPLA"/>
    <property type="match status" value="1"/>
</dbReference>
<dbReference type="Proteomes" id="UP001268683">
    <property type="component" value="Chromosome"/>
</dbReference>
<dbReference type="GO" id="GO:0016042">
    <property type="term" value="P:lipid catabolic process"/>
    <property type="evidence" value="ECO:0007669"/>
    <property type="project" value="UniProtKB-UniRule"/>
</dbReference>
<reference evidence="6" key="1">
    <citation type="submission" date="2023-04" db="EMBL/GenBank/DDBJ databases">
        <title>Complete genome sequence of Temperatibacter marinus.</title>
        <authorList>
            <person name="Rong J.-C."/>
            <person name="Yi M.-L."/>
            <person name="Zhao Q."/>
        </authorList>
    </citation>
    <scope>NUCLEOTIDE SEQUENCE</scope>
    <source>
        <strain evidence="6">NBRC 110045</strain>
    </source>
</reference>
<evidence type="ECO:0000256" key="4">
    <source>
        <dbReference type="PROSITE-ProRule" id="PRU01161"/>
    </source>
</evidence>
<evidence type="ECO:0000256" key="1">
    <source>
        <dbReference type="ARBA" id="ARBA00022801"/>
    </source>
</evidence>
<name>A0AA52EHB3_9PROT</name>
<evidence type="ECO:0000313" key="6">
    <source>
        <dbReference type="EMBL" id="WND02309.1"/>
    </source>
</evidence>
<dbReference type="EMBL" id="CP123872">
    <property type="protein sequence ID" value="WND02309.1"/>
    <property type="molecule type" value="Genomic_DNA"/>
</dbReference>
<protein>
    <submittedName>
        <fullName evidence="6">Patatin-like phospholipase family protein</fullName>
    </submittedName>
</protein>
<dbReference type="RefSeq" id="WP_310798145.1">
    <property type="nucleotide sequence ID" value="NZ_CP123872.1"/>
</dbReference>
<feature type="active site" description="Proton acceptor" evidence="4">
    <location>
        <position position="154"/>
    </location>
</feature>
<dbReference type="GO" id="GO:0016787">
    <property type="term" value="F:hydrolase activity"/>
    <property type="evidence" value="ECO:0007669"/>
    <property type="project" value="UniProtKB-UniRule"/>
</dbReference>
<dbReference type="InterPro" id="IPR050301">
    <property type="entry name" value="NTE"/>
</dbReference>
<organism evidence="6 7">
    <name type="scientific">Temperatibacter marinus</name>
    <dbReference type="NCBI Taxonomy" id="1456591"/>
    <lineage>
        <taxon>Bacteria</taxon>
        <taxon>Pseudomonadati</taxon>
        <taxon>Pseudomonadota</taxon>
        <taxon>Alphaproteobacteria</taxon>
        <taxon>Kordiimonadales</taxon>
        <taxon>Temperatibacteraceae</taxon>
        <taxon>Temperatibacter</taxon>
    </lineage>
</organism>
<proteinExistence type="predicted"/>
<gene>
    <name evidence="6" type="ORF">QGN29_12195</name>
</gene>